<accession>A0ABT9H737</accession>
<proteinExistence type="predicted"/>
<evidence type="ECO:0000313" key="2">
    <source>
        <dbReference type="EMBL" id="MDP4539133.1"/>
    </source>
</evidence>
<dbReference type="Pfam" id="PF21834">
    <property type="entry name" value="DUF6894"/>
    <property type="match status" value="1"/>
</dbReference>
<name>A0ABT9H737_9SPHN</name>
<protein>
    <recommendedName>
        <fullName evidence="1">DUF6894 domain-containing protein</fullName>
    </recommendedName>
</protein>
<dbReference type="Proteomes" id="UP001235664">
    <property type="component" value="Unassembled WGS sequence"/>
</dbReference>
<evidence type="ECO:0000313" key="3">
    <source>
        <dbReference type="Proteomes" id="UP001235664"/>
    </source>
</evidence>
<dbReference type="EMBL" id="JAVAIL010000002">
    <property type="protein sequence ID" value="MDP4539133.1"/>
    <property type="molecule type" value="Genomic_DNA"/>
</dbReference>
<reference evidence="2 3" key="1">
    <citation type="submission" date="2023-08" db="EMBL/GenBank/DDBJ databases">
        <title>genomic of DY56.</title>
        <authorList>
            <person name="Wang Y."/>
        </authorList>
    </citation>
    <scope>NUCLEOTIDE SEQUENCE [LARGE SCALE GENOMIC DNA]</scope>
    <source>
        <strain evidence="2 3">DY56-A-20</strain>
    </source>
</reference>
<dbReference type="InterPro" id="IPR054189">
    <property type="entry name" value="DUF6894"/>
</dbReference>
<dbReference type="RefSeq" id="WP_305929275.1">
    <property type="nucleotide sequence ID" value="NZ_JAVAIL010000002.1"/>
</dbReference>
<sequence length="86" mass="9334">MRFYFHLHNDVHTVDEEGRELPDAGAAFAEARDEARAMAAESVRHGTLDLSHHVAVTDESGAVLFKVTFGEVVAISDLEGEPVGQT</sequence>
<organism evidence="2 3">
    <name type="scientific">Qipengyuania benthica</name>
    <dbReference type="NCBI Taxonomy" id="3067651"/>
    <lineage>
        <taxon>Bacteria</taxon>
        <taxon>Pseudomonadati</taxon>
        <taxon>Pseudomonadota</taxon>
        <taxon>Alphaproteobacteria</taxon>
        <taxon>Sphingomonadales</taxon>
        <taxon>Erythrobacteraceae</taxon>
        <taxon>Qipengyuania</taxon>
    </lineage>
</organism>
<evidence type="ECO:0000259" key="1">
    <source>
        <dbReference type="Pfam" id="PF21834"/>
    </source>
</evidence>
<comment type="caution">
    <text evidence="2">The sequence shown here is derived from an EMBL/GenBank/DDBJ whole genome shotgun (WGS) entry which is preliminary data.</text>
</comment>
<feature type="domain" description="DUF6894" evidence="1">
    <location>
        <begin position="2"/>
        <end position="69"/>
    </location>
</feature>
<keyword evidence="3" id="KW-1185">Reference proteome</keyword>
<gene>
    <name evidence="2" type="ORF">Q9K01_05805</name>
</gene>